<dbReference type="RefSeq" id="WP_345490524.1">
    <property type="nucleotide sequence ID" value="NZ_BAAAWU010000001.1"/>
</dbReference>
<feature type="transmembrane region" description="Helical" evidence="5">
    <location>
        <begin position="227"/>
        <end position="249"/>
    </location>
</feature>
<dbReference type="Pfam" id="PF01061">
    <property type="entry name" value="ABC2_membrane"/>
    <property type="match status" value="1"/>
</dbReference>
<comment type="subcellular location">
    <subcellularLocation>
        <location evidence="1">Membrane</location>
        <topology evidence="1">Multi-pass membrane protein</topology>
    </subcellularLocation>
</comment>
<comment type="caution">
    <text evidence="7">The sequence shown here is derived from an EMBL/GenBank/DDBJ whole genome shotgun (WGS) entry which is preliminary data.</text>
</comment>
<evidence type="ECO:0000313" key="8">
    <source>
        <dbReference type="Proteomes" id="UP001589716"/>
    </source>
</evidence>
<keyword evidence="3 5" id="KW-1133">Transmembrane helix</keyword>
<proteinExistence type="predicted"/>
<evidence type="ECO:0000256" key="1">
    <source>
        <dbReference type="ARBA" id="ARBA00004141"/>
    </source>
</evidence>
<name>A0ABV5QRW1_9ACTN</name>
<gene>
    <name evidence="7" type="ORF">ACFFTP_18635</name>
</gene>
<feature type="transmembrane region" description="Helical" evidence="5">
    <location>
        <begin position="148"/>
        <end position="168"/>
    </location>
</feature>
<evidence type="ECO:0000256" key="4">
    <source>
        <dbReference type="ARBA" id="ARBA00023136"/>
    </source>
</evidence>
<evidence type="ECO:0000256" key="2">
    <source>
        <dbReference type="ARBA" id="ARBA00022692"/>
    </source>
</evidence>
<protein>
    <submittedName>
        <fullName evidence="7">ABC transporter permease</fullName>
    </submittedName>
</protein>
<dbReference type="InterPro" id="IPR013525">
    <property type="entry name" value="ABC2_TM"/>
</dbReference>
<feature type="transmembrane region" description="Helical" evidence="5">
    <location>
        <begin position="103"/>
        <end position="128"/>
    </location>
</feature>
<evidence type="ECO:0000256" key="3">
    <source>
        <dbReference type="ARBA" id="ARBA00022989"/>
    </source>
</evidence>
<dbReference type="Proteomes" id="UP001589716">
    <property type="component" value="Unassembled WGS sequence"/>
</dbReference>
<sequence length="265" mass="27356">MPDTLRHALTTGLRICRLSWKDYRLTSVGPGASAGIALRTVFQVAFFTLLGQLAAQDAGRAHAFVGSVAFAPVAAVTSHVSSVVTSEVPLGTMYRLRMGDTPLLVVMLLRSWVYVVEGLAASLVALLVLGPTVLGGRGTVDLAVGYPLILLTTVSCLCAGLFCCALVLTGLDEGLVVNVAGYLILLCAGVVVPLDPQGLLHLAGQALPLGAGLNALRAPGTASTGELWGAIAHEALVAGLWLLATAVLLRLHARRVRTGAAPEPV</sequence>
<evidence type="ECO:0000313" key="7">
    <source>
        <dbReference type="EMBL" id="MFB9556196.1"/>
    </source>
</evidence>
<feature type="domain" description="ABC-2 type transporter transmembrane" evidence="6">
    <location>
        <begin position="37"/>
        <end position="218"/>
    </location>
</feature>
<keyword evidence="4 5" id="KW-0472">Membrane</keyword>
<evidence type="ECO:0000256" key="5">
    <source>
        <dbReference type="SAM" id="Phobius"/>
    </source>
</evidence>
<keyword evidence="2 5" id="KW-0812">Transmembrane</keyword>
<keyword evidence="8" id="KW-1185">Reference proteome</keyword>
<feature type="transmembrane region" description="Helical" evidence="5">
    <location>
        <begin position="175"/>
        <end position="194"/>
    </location>
</feature>
<organism evidence="7 8">
    <name type="scientific">Streptomyces roseoviridis</name>
    <dbReference type="NCBI Taxonomy" id="67361"/>
    <lineage>
        <taxon>Bacteria</taxon>
        <taxon>Bacillati</taxon>
        <taxon>Actinomycetota</taxon>
        <taxon>Actinomycetes</taxon>
        <taxon>Kitasatosporales</taxon>
        <taxon>Streptomycetaceae</taxon>
        <taxon>Streptomyces</taxon>
    </lineage>
</organism>
<reference evidence="7 8" key="1">
    <citation type="submission" date="2024-09" db="EMBL/GenBank/DDBJ databases">
        <authorList>
            <person name="Sun Q."/>
            <person name="Mori K."/>
        </authorList>
    </citation>
    <scope>NUCLEOTIDE SEQUENCE [LARGE SCALE GENOMIC DNA]</scope>
    <source>
        <strain evidence="7 8">JCM 4414</strain>
    </source>
</reference>
<dbReference type="EMBL" id="JBHMCT010000012">
    <property type="protein sequence ID" value="MFB9556196.1"/>
    <property type="molecule type" value="Genomic_DNA"/>
</dbReference>
<evidence type="ECO:0000259" key="6">
    <source>
        <dbReference type="Pfam" id="PF01061"/>
    </source>
</evidence>
<accession>A0ABV5QRW1</accession>